<dbReference type="InterPro" id="IPR046522">
    <property type="entry name" value="DUF6699"/>
</dbReference>
<dbReference type="AlphaFoldDB" id="A0A8H5BXC4"/>
<sequence>MDGSHKELLMKRWCVVSSLPPAHLRPETAMSSYLRKIFSLASPPSHASPLGQGNDRGGKGRTKRSPISKWQQLSSPLGYTSPVKPSAACLSTATSELSTLDLDENVCYGVPKTPKIPCLELEDEELEWVASKLEDSTHDDVGHEKLPSPDFNPGKAWIAPPNSWNASTSSFSSNDSWSTWGSSTTVNVQSSQVSLGAVTPSGRPAKSKRRVSFANPCKRQPKYMHPLFAWTRSRPNAPIAYEVSLPPTSTVRDDYDGSMTIVPTVTDFFKNRVPINTLMEPATEPPTRGSMTLCCEGFDWDVVVRASSGRPALGRPSGARGSRREKGRKFYIDSSDSDDELEDEDDDEDSERTANDEPVITNLDVLSCVHSALAKPITQAEWAALGDGDTPQQRRISRAYRSRCQETELAGGGVVWAQGVRRVDLLQGKSTLVGIEAKDSSNARMASVEDGGDVVGRLVFSEGQ</sequence>
<protein>
    <recommendedName>
        <fullName evidence="2">DUF6699 domain-containing protein</fullName>
    </recommendedName>
</protein>
<feature type="compositionally biased region" description="Polar residues" evidence="1">
    <location>
        <begin position="68"/>
        <end position="78"/>
    </location>
</feature>
<comment type="caution">
    <text evidence="3">The sequence shown here is derived from an EMBL/GenBank/DDBJ whole genome shotgun (WGS) entry which is preliminary data.</text>
</comment>
<feature type="domain" description="DUF6699" evidence="2">
    <location>
        <begin position="260"/>
        <end position="438"/>
    </location>
</feature>
<evidence type="ECO:0000313" key="3">
    <source>
        <dbReference type="EMBL" id="KAF5331277.1"/>
    </source>
</evidence>
<proteinExistence type="predicted"/>
<evidence type="ECO:0000313" key="4">
    <source>
        <dbReference type="Proteomes" id="UP000541558"/>
    </source>
</evidence>
<organism evidence="3 4">
    <name type="scientific">Ephemerocybe angulata</name>
    <dbReference type="NCBI Taxonomy" id="980116"/>
    <lineage>
        <taxon>Eukaryota</taxon>
        <taxon>Fungi</taxon>
        <taxon>Dikarya</taxon>
        <taxon>Basidiomycota</taxon>
        <taxon>Agaricomycotina</taxon>
        <taxon>Agaricomycetes</taxon>
        <taxon>Agaricomycetidae</taxon>
        <taxon>Agaricales</taxon>
        <taxon>Agaricineae</taxon>
        <taxon>Psathyrellaceae</taxon>
        <taxon>Ephemerocybe</taxon>
    </lineage>
</organism>
<keyword evidence="4" id="KW-1185">Reference proteome</keyword>
<accession>A0A8H5BXC4</accession>
<evidence type="ECO:0000259" key="2">
    <source>
        <dbReference type="Pfam" id="PF20415"/>
    </source>
</evidence>
<dbReference type="Pfam" id="PF20415">
    <property type="entry name" value="DUF6699"/>
    <property type="match status" value="1"/>
</dbReference>
<feature type="region of interest" description="Disordered" evidence="1">
    <location>
        <begin position="43"/>
        <end position="78"/>
    </location>
</feature>
<dbReference type="OrthoDB" id="3242468at2759"/>
<feature type="compositionally biased region" description="Acidic residues" evidence="1">
    <location>
        <begin position="335"/>
        <end position="350"/>
    </location>
</feature>
<dbReference type="EMBL" id="JAACJK010000115">
    <property type="protein sequence ID" value="KAF5331277.1"/>
    <property type="molecule type" value="Genomic_DNA"/>
</dbReference>
<evidence type="ECO:0000256" key="1">
    <source>
        <dbReference type="SAM" id="MobiDB-lite"/>
    </source>
</evidence>
<dbReference type="Proteomes" id="UP000541558">
    <property type="component" value="Unassembled WGS sequence"/>
</dbReference>
<feature type="compositionally biased region" description="Basic and acidic residues" evidence="1">
    <location>
        <begin position="322"/>
        <end position="331"/>
    </location>
</feature>
<name>A0A8H5BXC4_9AGAR</name>
<reference evidence="3 4" key="1">
    <citation type="journal article" date="2020" name="ISME J.">
        <title>Uncovering the hidden diversity of litter-decomposition mechanisms in mushroom-forming fungi.</title>
        <authorList>
            <person name="Floudas D."/>
            <person name="Bentzer J."/>
            <person name="Ahren D."/>
            <person name="Johansson T."/>
            <person name="Persson P."/>
            <person name="Tunlid A."/>
        </authorList>
    </citation>
    <scope>NUCLEOTIDE SEQUENCE [LARGE SCALE GENOMIC DNA]</scope>
    <source>
        <strain evidence="3 4">CBS 175.51</strain>
    </source>
</reference>
<feature type="region of interest" description="Disordered" evidence="1">
    <location>
        <begin position="309"/>
        <end position="355"/>
    </location>
</feature>
<gene>
    <name evidence="3" type="ORF">D9611_013078</name>
</gene>